<protein>
    <recommendedName>
        <fullName evidence="9">Membrane magnesium transporter</fullName>
    </recommendedName>
</protein>
<dbReference type="Proteomes" id="UP000027361">
    <property type="component" value="Unassembled WGS sequence"/>
</dbReference>
<evidence type="ECO:0000256" key="4">
    <source>
        <dbReference type="ARBA" id="ARBA00022989"/>
    </source>
</evidence>
<dbReference type="EMBL" id="JMSN01000060">
    <property type="protein sequence ID" value="KDN43565.1"/>
    <property type="molecule type" value="Genomic_DNA"/>
</dbReference>
<evidence type="ECO:0000313" key="7">
    <source>
        <dbReference type="EMBL" id="KDN43565.1"/>
    </source>
</evidence>
<evidence type="ECO:0000256" key="5">
    <source>
        <dbReference type="ARBA" id="ARBA00023136"/>
    </source>
</evidence>
<comment type="similarity">
    <text evidence="2">Belongs to the membrane magnesium transporter (TC 1.A.67) family.</text>
</comment>
<reference evidence="7 8" key="1">
    <citation type="submission" date="2014-05" db="EMBL/GenBank/DDBJ databases">
        <title>Draft genome sequence of a rare smut relative, Tilletiaria anomala UBC 951.</title>
        <authorList>
            <consortium name="DOE Joint Genome Institute"/>
            <person name="Toome M."/>
            <person name="Kuo A."/>
            <person name="Henrissat B."/>
            <person name="Lipzen A."/>
            <person name="Tritt A."/>
            <person name="Yoshinaga Y."/>
            <person name="Zane M."/>
            <person name="Barry K."/>
            <person name="Grigoriev I.V."/>
            <person name="Spatafora J.W."/>
            <person name="Aimea M.C."/>
        </authorList>
    </citation>
    <scope>NUCLEOTIDE SEQUENCE [LARGE SCALE GENOMIC DNA]</scope>
    <source>
        <strain evidence="7 8">UBC 951</strain>
    </source>
</reference>
<keyword evidence="4 6" id="KW-1133">Transmembrane helix</keyword>
<evidence type="ECO:0000256" key="1">
    <source>
        <dbReference type="ARBA" id="ARBA00004127"/>
    </source>
</evidence>
<dbReference type="InParanoid" id="A0A066VYE5"/>
<organism evidence="7 8">
    <name type="scientific">Tilletiaria anomala (strain ATCC 24038 / CBS 436.72 / UBC 951)</name>
    <dbReference type="NCBI Taxonomy" id="1037660"/>
    <lineage>
        <taxon>Eukaryota</taxon>
        <taxon>Fungi</taxon>
        <taxon>Dikarya</taxon>
        <taxon>Basidiomycota</taxon>
        <taxon>Ustilaginomycotina</taxon>
        <taxon>Exobasidiomycetes</taxon>
        <taxon>Georgefischeriales</taxon>
        <taxon>Tilletiariaceae</taxon>
        <taxon>Tilletiaria</taxon>
    </lineage>
</organism>
<gene>
    <name evidence="7" type="ORF">K437DRAFT_237149</name>
</gene>
<name>A0A066VYE5_TILAU</name>
<feature type="transmembrane region" description="Helical" evidence="6">
    <location>
        <begin position="51"/>
        <end position="73"/>
    </location>
</feature>
<dbReference type="RefSeq" id="XP_013242426.1">
    <property type="nucleotide sequence ID" value="XM_013386972.1"/>
</dbReference>
<accession>A0A066VYE5</accession>
<dbReference type="OMA" id="CYGIVHL"/>
<comment type="caution">
    <text evidence="7">The sequence shown here is derived from an EMBL/GenBank/DDBJ whole genome shotgun (WGS) entry which is preliminary data.</text>
</comment>
<proteinExistence type="inferred from homology"/>
<dbReference type="GeneID" id="25262947"/>
<dbReference type="STRING" id="1037660.A0A066VYE5"/>
<evidence type="ECO:0008006" key="9">
    <source>
        <dbReference type="Google" id="ProtNLM"/>
    </source>
</evidence>
<dbReference type="OrthoDB" id="44756at2759"/>
<keyword evidence="5 6" id="KW-0472">Membrane</keyword>
<sequence length="121" mass="13175">MAPSKTNGGPAGRVILTLGVITFLHAAYSTYEYFSIRKSLGLPNDSVPGNITIEMLFSLLLLLVGISLTAAPLKRIAWSSEMRTRTIDQVDARSSFASLDHRGPILFNNAATLLEKKYPGH</sequence>
<dbReference type="Pfam" id="PF10270">
    <property type="entry name" value="MMgT"/>
    <property type="match status" value="1"/>
</dbReference>
<dbReference type="GO" id="GO:0012505">
    <property type="term" value="C:endomembrane system"/>
    <property type="evidence" value="ECO:0007669"/>
    <property type="project" value="UniProtKB-SubCell"/>
</dbReference>
<evidence type="ECO:0000256" key="3">
    <source>
        <dbReference type="ARBA" id="ARBA00022692"/>
    </source>
</evidence>
<comment type="subcellular location">
    <subcellularLocation>
        <location evidence="1">Endomembrane system</location>
        <topology evidence="1">Multi-pass membrane protein</topology>
    </subcellularLocation>
</comment>
<keyword evidence="3 6" id="KW-0812">Transmembrane</keyword>
<evidence type="ECO:0000256" key="2">
    <source>
        <dbReference type="ARBA" id="ARBA00006109"/>
    </source>
</evidence>
<dbReference type="AlphaFoldDB" id="A0A066VYE5"/>
<evidence type="ECO:0000313" key="8">
    <source>
        <dbReference type="Proteomes" id="UP000027361"/>
    </source>
</evidence>
<keyword evidence="8" id="KW-1185">Reference proteome</keyword>
<dbReference type="HOGENOM" id="CLU_122437_2_0_1"/>
<feature type="transmembrane region" description="Helical" evidence="6">
    <location>
        <begin position="12"/>
        <end position="31"/>
    </location>
</feature>
<evidence type="ECO:0000256" key="6">
    <source>
        <dbReference type="SAM" id="Phobius"/>
    </source>
</evidence>
<dbReference type="InterPro" id="IPR018937">
    <property type="entry name" value="MMgT"/>
</dbReference>